<keyword evidence="4" id="KW-1185">Reference proteome</keyword>
<organism evidence="3 4">
    <name type="scientific">Plasmodium gaboni</name>
    <dbReference type="NCBI Taxonomy" id="647221"/>
    <lineage>
        <taxon>Eukaryota</taxon>
        <taxon>Sar</taxon>
        <taxon>Alveolata</taxon>
        <taxon>Apicomplexa</taxon>
        <taxon>Aconoidasida</taxon>
        <taxon>Haemosporida</taxon>
        <taxon>Plasmodiidae</taxon>
        <taxon>Plasmodium</taxon>
        <taxon>Plasmodium (Laverania)</taxon>
    </lineage>
</organism>
<proteinExistence type="predicted"/>
<reference evidence="3" key="1">
    <citation type="submission" date="2016-09" db="EMBL/GenBank/DDBJ databases">
        <authorList>
            <consortium name="Pathogen Informatics"/>
            <person name="Sun Q."/>
            <person name="Inoue M."/>
        </authorList>
    </citation>
    <scope>NUCLEOTIDE SEQUENCE</scope>
</reference>
<feature type="chain" id="PRO_5045895889" evidence="2">
    <location>
        <begin position="20"/>
        <end position="401"/>
    </location>
</feature>
<feature type="compositionally biased region" description="Polar residues" evidence="1">
    <location>
        <begin position="203"/>
        <end position="213"/>
    </location>
</feature>
<feature type="compositionally biased region" description="Basic and acidic residues" evidence="1">
    <location>
        <begin position="319"/>
        <end position="338"/>
    </location>
</feature>
<protein>
    <submittedName>
        <fullName evidence="3">Merozoite surface protein 6, putative</fullName>
    </submittedName>
</protein>
<gene>
    <name evidence="3" type="ORF">PGABG01_1033500</name>
</gene>
<dbReference type="Proteomes" id="UP000831156">
    <property type="component" value="Chromosome 10"/>
</dbReference>
<dbReference type="InterPro" id="IPR010784">
    <property type="entry name" value="Merozoite_SPAM"/>
</dbReference>
<accession>A0ABY1UP68</accession>
<feature type="compositionally biased region" description="Acidic residues" evidence="1">
    <location>
        <begin position="283"/>
        <end position="318"/>
    </location>
</feature>
<evidence type="ECO:0000256" key="2">
    <source>
        <dbReference type="SAM" id="SignalP"/>
    </source>
</evidence>
<name>A0ABY1UP68_9APIC</name>
<feature type="region of interest" description="Disordered" evidence="1">
    <location>
        <begin position="203"/>
        <end position="365"/>
    </location>
</feature>
<dbReference type="EMBL" id="LT969433">
    <property type="protein sequence ID" value="SOV15167.1"/>
    <property type="molecule type" value="Genomic_DNA"/>
</dbReference>
<sequence length="401" mass="45811">MYRLFNIIFGLFFIHLCVYKNNIVINEIINERNNNLRSSITNNGNKNIQYDLQNININYKDSNDEKNENITEKEIDVDSVEEHGIEKTLFVKNFKEDSEIPLEGDDIQGTYVFGPQSRRDNFLYGSNKLFPPIKKLSGEEGDSFSAINQHKRVSPVNRGHTKSPQISGRSDFKGYAGESGENRYIGVSGPNIETIAKEKVISGTTTSAQSNPKLDSEKNSPKTSLYDNMLGWEFGGGAPKNGAAEDKKTKPLLEQIKIPSWDRDNIPDENEQVKEDPQVQNIYEEEETEDLETEDDENEEIEENEKDVIDEEDGEEMEEKTKEEKQDNKIIDESKEEQNNNSSSDINAQNLISNEHKKNNEAKKTSENIVKTLIELFHEKNEIDSTINNLVQEMVQLFSNN</sequence>
<dbReference type="Pfam" id="PF07133">
    <property type="entry name" value="Merozoite_SPAM"/>
    <property type="match status" value="1"/>
</dbReference>
<evidence type="ECO:0000256" key="1">
    <source>
        <dbReference type="SAM" id="MobiDB-lite"/>
    </source>
</evidence>
<evidence type="ECO:0000313" key="4">
    <source>
        <dbReference type="Proteomes" id="UP000831156"/>
    </source>
</evidence>
<evidence type="ECO:0000313" key="3">
    <source>
        <dbReference type="EMBL" id="SOV15167.1"/>
    </source>
</evidence>
<feature type="compositionally biased region" description="Basic and acidic residues" evidence="1">
    <location>
        <begin position="260"/>
        <end position="277"/>
    </location>
</feature>
<keyword evidence="3" id="KW-0477">Merozoite</keyword>
<feature type="signal peptide" evidence="2">
    <location>
        <begin position="1"/>
        <end position="19"/>
    </location>
</feature>
<feature type="compositionally biased region" description="Basic and acidic residues" evidence="1">
    <location>
        <begin position="354"/>
        <end position="365"/>
    </location>
</feature>
<keyword evidence="2" id="KW-0732">Signal</keyword>